<name>A0A1M6FLB7_9FIRM</name>
<dbReference type="InterPro" id="IPR004013">
    <property type="entry name" value="PHP_dom"/>
</dbReference>
<dbReference type="GO" id="GO:0042578">
    <property type="term" value="F:phosphoric ester hydrolase activity"/>
    <property type="evidence" value="ECO:0007669"/>
    <property type="project" value="TreeGrafter"/>
</dbReference>
<dbReference type="GO" id="GO:0008270">
    <property type="term" value="F:zinc ion binding"/>
    <property type="evidence" value="ECO:0007669"/>
    <property type="project" value="TreeGrafter"/>
</dbReference>
<dbReference type="InterPro" id="IPR003141">
    <property type="entry name" value="Pol/His_phosphatase_N"/>
</dbReference>
<evidence type="ECO:0000313" key="2">
    <source>
        <dbReference type="EMBL" id="SHI98456.1"/>
    </source>
</evidence>
<feature type="domain" description="Polymerase/histidinol phosphatase N-terminal" evidence="1">
    <location>
        <begin position="5"/>
        <end position="79"/>
    </location>
</feature>
<dbReference type="SUPFAM" id="SSF89550">
    <property type="entry name" value="PHP domain-like"/>
    <property type="match status" value="1"/>
</dbReference>
<protein>
    <submittedName>
        <fullName evidence="2">Putative hydrolase</fullName>
    </submittedName>
</protein>
<dbReference type="InterPro" id="IPR016195">
    <property type="entry name" value="Pol/histidinol_Pase-like"/>
</dbReference>
<keyword evidence="2" id="KW-0378">Hydrolase</keyword>
<dbReference type="OrthoDB" id="9808747at2"/>
<proteinExistence type="predicted"/>
<evidence type="ECO:0000259" key="1">
    <source>
        <dbReference type="SMART" id="SM00481"/>
    </source>
</evidence>
<dbReference type="GO" id="GO:0005829">
    <property type="term" value="C:cytosol"/>
    <property type="evidence" value="ECO:0007669"/>
    <property type="project" value="TreeGrafter"/>
</dbReference>
<dbReference type="Proteomes" id="UP000322917">
    <property type="component" value="Unassembled WGS sequence"/>
</dbReference>
<keyword evidence="3" id="KW-1185">Reference proteome</keyword>
<evidence type="ECO:0000313" key="3">
    <source>
        <dbReference type="Proteomes" id="UP000322917"/>
    </source>
</evidence>
<dbReference type="EMBL" id="FQZD01000010">
    <property type="protein sequence ID" value="SHI98456.1"/>
    <property type="molecule type" value="Genomic_DNA"/>
</dbReference>
<accession>A0A1M6FLB7</accession>
<dbReference type="Gene3D" id="3.20.20.140">
    <property type="entry name" value="Metal-dependent hydrolases"/>
    <property type="match status" value="1"/>
</dbReference>
<dbReference type="RefSeq" id="WP_149734289.1">
    <property type="nucleotide sequence ID" value="NZ_FQZD01000010.1"/>
</dbReference>
<dbReference type="NCBIfam" id="NF006702">
    <property type="entry name" value="PRK09248.1"/>
    <property type="match status" value="1"/>
</dbReference>
<dbReference type="PANTHER" id="PTHR36928">
    <property type="entry name" value="PHOSPHATASE YCDX-RELATED"/>
    <property type="match status" value="1"/>
</dbReference>
<dbReference type="SMART" id="SM00481">
    <property type="entry name" value="POLIIIAc"/>
    <property type="match status" value="1"/>
</dbReference>
<reference evidence="2 3" key="1">
    <citation type="submission" date="2016-11" db="EMBL/GenBank/DDBJ databases">
        <authorList>
            <person name="Varghese N."/>
            <person name="Submissions S."/>
        </authorList>
    </citation>
    <scope>NUCLEOTIDE SEQUENCE [LARGE SCALE GENOMIC DNA]</scope>
    <source>
        <strain evidence="2 3">DSM 15287</strain>
    </source>
</reference>
<dbReference type="PANTHER" id="PTHR36928:SF1">
    <property type="entry name" value="PHOSPHATASE YCDX-RELATED"/>
    <property type="match status" value="1"/>
</dbReference>
<gene>
    <name evidence="2" type="ORF">SAMN02745170_01482</name>
</gene>
<sequence>MCLVADLHIHTVASGHAYSTVLENAKAAADRGLALIGITDHGPNMPGGPHEYHFANLVALPEVLYGVRVLRGIEANIIDQNGSLDLPDERLSKLDVVMAGFHSESFTAGTVEENTAMLINTIKNPWVDVIVHPGNPALQIDAEAVVKAAVAYDVALEVNNSSLVRSRKGSRPYCGRIIQLARQYGAKMIVGTDSHFALHIGDFSEALQLLAENDVAPDAMLNSSVEKLLAHLNRRTNRLNPVTF</sequence>
<dbReference type="Pfam" id="PF02811">
    <property type="entry name" value="PHP"/>
    <property type="match status" value="1"/>
</dbReference>
<dbReference type="AlphaFoldDB" id="A0A1M6FLB7"/>
<dbReference type="InterPro" id="IPR050243">
    <property type="entry name" value="PHP_phosphatase"/>
</dbReference>
<dbReference type="CDD" id="cd07437">
    <property type="entry name" value="PHP_HisPPase_Ycdx_like"/>
    <property type="match status" value="1"/>
</dbReference>
<organism evidence="2 3">
    <name type="scientific">Propionispora hippei DSM 15287</name>
    <dbReference type="NCBI Taxonomy" id="1123003"/>
    <lineage>
        <taxon>Bacteria</taxon>
        <taxon>Bacillati</taxon>
        <taxon>Bacillota</taxon>
        <taxon>Negativicutes</taxon>
        <taxon>Selenomonadales</taxon>
        <taxon>Sporomusaceae</taxon>
        <taxon>Propionispora</taxon>
    </lineage>
</organism>